<dbReference type="Proteomes" id="UP000322667">
    <property type="component" value="Chromosome D10"/>
</dbReference>
<evidence type="ECO:0000313" key="1">
    <source>
        <dbReference type="EMBL" id="TYH50246.1"/>
    </source>
</evidence>
<evidence type="ECO:0000313" key="2">
    <source>
        <dbReference type="Proteomes" id="UP000322667"/>
    </source>
</evidence>
<organism evidence="1 2">
    <name type="scientific">Gossypium tomentosum</name>
    <name type="common">Hawaiian cotton</name>
    <name type="synonym">Gossypium sandvicense</name>
    <dbReference type="NCBI Taxonomy" id="34277"/>
    <lineage>
        <taxon>Eukaryota</taxon>
        <taxon>Viridiplantae</taxon>
        <taxon>Streptophyta</taxon>
        <taxon>Embryophyta</taxon>
        <taxon>Tracheophyta</taxon>
        <taxon>Spermatophyta</taxon>
        <taxon>Magnoliopsida</taxon>
        <taxon>eudicotyledons</taxon>
        <taxon>Gunneridae</taxon>
        <taxon>Pentapetalae</taxon>
        <taxon>rosids</taxon>
        <taxon>malvids</taxon>
        <taxon>Malvales</taxon>
        <taxon>Malvaceae</taxon>
        <taxon>Malvoideae</taxon>
        <taxon>Gossypium</taxon>
    </lineage>
</organism>
<reference evidence="1 2" key="1">
    <citation type="submission" date="2019-07" db="EMBL/GenBank/DDBJ databases">
        <title>WGS assembly of Gossypium tomentosum.</title>
        <authorList>
            <person name="Chen Z.J."/>
            <person name="Sreedasyam A."/>
            <person name="Ando A."/>
            <person name="Song Q."/>
            <person name="De L."/>
            <person name="Hulse-Kemp A."/>
            <person name="Ding M."/>
            <person name="Ye W."/>
            <person name="Kirkbride R."/>
            <person name="Jenkins J."/>
            <person name="Plott C."/>
            <person name="Lovell J."/>
            <person name="Lin Y.-M."/>
            <person name="Vaughn R."/>
            <person name="Liu B."/>
            <person name="Li W."/>
            <person name="Simpson S."/>
            <person name="Scheffler B."/>
            <person name="Saski C."/>
            <person name="Grover C."/>
            <person name="Hu G."/>
            <person name="Conover J."/>
            <person name="Carlson J."/>
            <person name="Shu S."/>
            <person name="Boston L."/>
            <person name="Williams M."/>
            <person name="Peterson D."/>
            <person name="Mcgee K."/>
            <person name="Jones D."/>
            <person name="Wendel J."/>
            <person name="Stelly D."/>
            <person name="Grimwood J."/>
            <person name="Schmutz J."/>
        </authorList>
    </citation>
    <scope>NUCLEOTIDE SEQUENCE [LARGE SCALE GENOMIC DNA]</scope>
    <source>
        <strain evidence="1">7179.01</strain>
    </source>
</reference>
<dbReference type="EMBL" id="CM017632">
    <property type="protein sequence ID" value="TYH50246.1"/>
    <property type="molecule type" value="Genomic_DNA"/>
</dbReference>
<proteinExistence type="predicted"/>
<keyword evidence="2" id="KW-1185">Reference proteome</keyword>
<name>A0A5D2J7F8_GOSTO</name>
<gene>
    <name evidence="1" type="ORF">ES332_D10G192900v1</name>
</gene>
<dbReference type="AlphaFoldDB" id="A0A5D2J7F8"/>
<accession>A0A5D2J7F8</accession>
<protein>
    <submittedName>
        <fullName evidence="1">Uncharacterized protein</fullName>
    </submittedName>
</protein>
<sequence length="237" mass="27051">MHPNIIVDSLASVDATTSVPVVHPSTNVKHVVVVTAPTLMMPPFSYAKSFLEISKIDVFDWKQFQMIELWVHANKECKHAIISTILNELFYNITLLEEFATGNLLIEKFLPSCRFFWWTYTHLIIEDTNCKKARVPERKEISTLDNLIDDKPKRGRGRNDNPARLNVNLVEKGEKFLTIISQVNIVTNEKEWLIDSVATRHICVSVGLLGKVGVKVSFESDKVIMTRNIVFLVEVEN</sequence>